<accession>A0A8H3GP36</accession>
<reference evidence="3" key="1">
    <citation type="submission" date="2021-01" db="EMBL/GenBank/DDBJ databases">
        <authorList>
            <person name="Kaushik A."/>
        </authorList>
    </citation>
    <scope>NUCLEOTIDE SEQUENCE</scope>
    <source>
        <strain evidence="3">Type strain: AG8-Rh-89/</strain>
    </source>
</reference>
<dbReference type="AlphaFoldDB" id="A0A8H3GP36"/>
<proteinExistence type="predicted"/>
<dbReference type="Pfam" id="PF01926">
    <property type="entry name" value="MMR_HSR1"/>
    <property type="match status" value="1"/>
</dbReference>
<sequence>MDHTDGQVAIVVLFGPTGSGKTTFANVASGSSMEVGHGLKSCTKKAETTPIFPVDGYPVVVVDCPGFDDTYLSEAETLASVASFLTATYSKNLKITGLLYLHKITNTRVGGVSFRHMNMFKELCGTDSLKNVIYVMNMWSDPPTEDEILRENELRFSDEFFGAPLAEGAQMARHDNTQESAHDIFRKLLPRPPTVPKISKQLVDEGLTLEETSAGTALGLGLEDEIRKLNEEISQLREDHAQATSESNERFKRMLEAQERKAQEKHQKLEQQIESLKEGHQREEAAWAKQLSDYSSTVNSTFATTMSDMLERLDAKHETRMDTILRTHAQEIEAARRAEESRTQALKMAYDQALNESRENRSWPCIIA</sequence>
<dbReference type="EMBL" id="CAJMWZ010002654">
    <property type="protein sequence ID" value="CAE6459396.1"/>
    <property type="molecule type" value="Genomic_DNA"/>
</dbReference>
<gene>
    <name evidence="3" type="ORF">RDB_LOCUS49530</name>
</gene>
<comment type="caution">
    <text evidence="3">The sequence shown here is derived from an EMBL/GenBank/DDBJ whole genome shotgun (WGS) entry which is preliminary data.</text>
</comment>
<evidence type="ECO:0000259" key="2">
    <source>
        <dbReference type="Pfam" id="PF01926"/>
    </source>
</evidence>
<keyword evidence="1" id="KW-0175">Coiled coil</keyword>
<dbReference type="SUPFAM" id="SSF52540">
    <property type="entry name" value="P-loop containing nucleoside triphosphate hydrolases"/>
    <property type="match status" value="1"/>
</dbReference>
<evidence type="ECO:0000313" key="3">
    <source>
        <dbReference type="EMBL" id="CAE6459396.1"/>
    </source>
</evidence>
<name>A0A8H3GP36_9AGAM</name>
<feature type="domain" description="G" evidence="2">
    <location>
        <begin position="11"/>
        <end position="93"/>
    </location>
</feature>
<dbReference type="Proteomes" id="UP000663850">
    <property type="component" value="Unassembled WGS sequence"/>
</dbReference>
<dbReference type="Gene3D" id="3.40.50.300">
    <property type="entry name" value="P-loop containing nucleotide triphosphate hydrolases"/>
    <property type="match status" value="1"/>
</dbReference>
<dbReference type="InterPro" id="IPR006073">
    <property type="entry name" value="GTP-bd"/>
</dbReference>
<evidence type="ECO:0000256" key="1">
    <source>
        <dbReference type="SAM" id="Coils"/>
    </source>
</evidence>
<dbReference type="GO" id="GO:0005525">
    <property type="term" value="F:GTP binding"/>
    <property type="evidence" value="ECO:0007669"/>
    <property type="project" value="InterPro"/>
</dbReference>
<organism evidence="3 4">
    <name type="scientific">Rhizoctonia solani</name>
    <dbReference type="NCBI Taxonomy" id="456999"/>
    <lineage>
        <taxon>Eukaryota</taxon>
        <taxon>Fungi</taxon>
        <taxon>Dikarya</taxon>
        <taxon>Basidiomycota</taxon>
        <taxon>Agaricomycotina</taxon>
        <taxon>Agaricomycetes</taxon>
        <taxon>Cantharellales</taxon>
        <taxon>Ceratobasidiaceae</taxon>
        <taxon>Rhizoctonia</taxon>
    </lineage>
</organism>
<dbReference type="CDD" id="cd00882">
    <property type="entry name" value="Ras_like_GTPase"/>
    <property type="match status" value="1"/>
</dbReference>
<protein>
    <recommendedName>
        <fullName evidence="2">G domain-containing protein</fullName>
    </recommendedName>
</protein>
<feature type="coiled-coil region" evidence="1">
    <location>
        <begin position="219"/>
        <end position="286"/>
    </location>
</feature>
<dbReference type="InterPro" id="IPR027417">
    <property type="entry name" value="P-loop_NTPase"/>
</dbReference>
<evidence type="ECO:0000313" key="4">
    <source>
        <dbReference type="Proteomes" id="UP000663850"/>
    </source>
</evidence>